<reference evidence="5 6" key="2">
    <citation type="journal article" date="2010" name="Nucleic Acids Res.">
        <title>BeetleBase in 2010: revisions to provide comprehensive genomic information for Tribolium castaneum.</title>
        <authorList>
            <person name="Kim H.S."/>
            <person name="Murphy T."/>
            <person name="Xia J."/>
            <person name="Caragea D."/>
            <person name="Park Y."/>
            <person name="Beeman R.W."/>
            <person name="Lorenzen M.D."/>
            <person name="Butcher S."/>
            <person name="Manak J.R."/>
            <person name="Brown S.J."/>
        </authorList>
    </citation>
    <scope>GENOME REANNOTATION</scope>
    <source>
        <strain evidence="5 6">Georgia GA2</strain>
    </source>
</reference>
<dbReference type="InterPro" id="IPR014044">
    <property type="entry name" value="CAP_dom"/>
</dbReference>
<dbReference type="Proteomes" id="UP000007266">
    <property type="component" value="Linkage group 5"/>
</dbReference>
<gene>
    <name evidence="5" type="primary">AUGUSTUS-3.0.2_30668</name>
    <name evidence="5" type="ORF">TcasGA2_TC030668</name>
</gene>
<dbReference type="FunCoup" id="D6WLS1">
    <property type="interactions" value="23"/>
</dbReference>
<dbReference type="Gene3D" id="3.40.33.10">
    <property type="entry name" value="CAP"/>
    <property type="match status" value="1"/>
</dbReference>
<dbReference type="InterPro" id="IPR013871">
    <property type="entry name" value="Cysteine_rich_secretory"/>
</dbReference>
<evidence type="ECO:0000256" key="2">
    <source>
        <dbReference type="ARBA" id="ARBA00022525"/>
    </source>
</evidence>
<dbReference type="PROSITE" id="PS01009">
    <property type="entry name" value="CRISP_1"/>
    <property type="match status" value="1"/>
</dbReference>
<organism evidence="5 6">
    <name type="scientific">Tribolium castaneum</name>
    <name type="common">Red flour beetle</name>
    <dbReference type="NCBI Taxonomy" id="7070"/>
    <lineage>
        <taxon>Eukaryota</taxon>
        <taxon>Metazoa</taxon>
        <taxon>Ecdysozoa</taxon>
        <taxon>Arthropoda</taxon>
        <taxon>Hexapoda</taxon>
        <taxon>Insecta</taxon>
        <taxon>Pterygota</taxon>
        <taxon>Neoptera</taxon>
        <taxon>Endopterygota</taxon>
        <taxon>Coleoptera</taxon>
        <taxon>Polyphaga</taxon>
        <taxon>Cucujiformia</taxon>
        <taxon>Tenebrionidae</taxon>
        <taxon>Tenebrionidae incertae sedis</taxon>
        <taxon>Tribolium</taxon>
    </lineage>
</organism>
<dbReference type="InterPro" id="IPR042076">
    <property type="entry name" value="Crisp-like_dom"/>
</dbReference>
<dbReference type="SUPFAM" id="SSF55797">
    <property type="entry name" value="PR-1-like"/>
    <property type="match status" value="1"/>
</dbReference>
<dbReference type="eggNOG" id="KOG3017">
    <property type="taxonomic scope" value="Eukaryota"/>
</dbReference>
<evidence type="ECO:0000259" key="4">
    <source>
        <dbReference type="SMART" id="SM00198"/>
    </source>
</evidence>
<comment type="subcellular location">
    <subcellularLocation>
        <location evidence="1">Secreted</location>
    </subcellularLocation>
</comment>
<dbReference type="PANTHER" id="PTHR10334">
    <property type="entry name" value="CYSTEINE-RICH SECRETORY PROTEIN-RELATED"/>
    <property type="match status" value="1"/>
</dbReference>
<dbReference type="SUPFAM" id="SSF57546">
    <property type="entry name" value="Crisp domain-like"/>
    <property type="match status" value="1"/>
</dbReference>
<evidence type="ECO:0000313" key="6">
    <source>
        <dbReference type="Proteomes" id="UP000007266"/>
    </source>
</evidence>
<evidence type="ECO:0000256" key="1">
    <source>
        <dbReference type="ARBA" id="ARBA00004613"/>
    </source>
</evidence>
<dbReference type="SMART" id="SM00198">
    <property type="entry name" value="SCP"/>
    <property type="match status" value="1"/>
</dbReference>
<dbReference type="GO" id="GO:0005615">
    <property type="term" value="C:extracellular space"/>
    <property type="evidence" value="ECO:0000318"/>
    <property type="project" value="GO_Central"/>
</dbReference>
<evidence type="ECO:0000313" key="5">
    <source>
        <dbReference type="EMBL" id="EFA04768.2"/>
    </source>
</evidence>
<dbReference type="InParanoid" id="D6WLS1"/>
<dbReference type="OMA" id="CTNSCEF"/>
<dbReference type="PRINTS" id="PR00838">
    <property type="entry name" value="V5ALLERGEN"/>
</dbReference>
<dbReference type="Pfam" id="PF08562">
    <property type="entry name" value="Crisp"/>
    <property type="match status" value="1"/>
</dbReference>
<protein>
    <submittedName>
        <fullName evidence="5">Cysteine-rich secretory protein 2-like Protein</fullName>
    </submittedName>
</protein>
<dbReference type="HOGENOM" id="CLU_035730_2_1_1"/>
<keyword evidence="2" id="KW-0964">Secreted</keyword>
<feature type="signal peptide" evidence="3">
    <location>
        <begin position="1"/>
        <end position="20"/>
    </location>
</feature>
<feature type="domain" description="SCP" evidence="4">
    <location>
        <begin position="48"/>
        <end position="194"/>
    </location>
</feature>
<dbReference type="InterPro" id="IPR018244">
    <property type="entry name" value="Allrgn_V5/Tpx1_CS"/>
</dbReference>
<keyword evidence="6" id="KW-1185">Reference proteome</keyword>
<dbReference type="Gene3D" id="1.10.10.740">
    <property type="entry name" value="Crisp domain"/>
    <property type="match status" value="1"/>
</dbReference>
<dbReference type="STRING" id="7070.D6WLS1"/>
<dbReference type="AlphaFoldDB" id="D6WLS1"/>
<accession>D6WLS1</accession>
<dbReference type="InterPro" id="IPR001283">
    <property type="entry name" value="CRISP-related"/>
</dbReference>
<keyword evidence="3" id="KW-0732">Signal</keyword>
<dbReference type="PRINTS" id="PR00837">
    <property type="entry name" value="V5TPXLIKE"/>
</dbReference>
<dbReference type="InterPro" id="IPR002413">
    <property type="entry name" value="V5_allergen-like"/>
</dbReference>
<dbReference type="FunFam" id="3.40.33.10:FF:000027">
    <property type="entry name" value="Cysteine-rich venom protein kaouthin-1"/>
    <property type="match status" value="1"/>
</dbReference>
<dbReference type="Pfam" id="PF00188">
    <property type="entry name" value="CAP"/>
    <property type="match status" value="1"/>
</dbReference>
<name>D6WLS1_TRICA</name>
<dbReference type="InterPro" id="IPR035940">
    <property type="entry name" value="CAP_sf"/>
</dbReference>
<evidence type="ECO:0000256" key="3">
    <source>
        <dbReference type="SAM" id="SignalP"/>
    </source>
</evidence>
<dbReference type="OrthoDB" id="337038at2759"/>
<reference evidence="5 6" key="1">
    <citation type="journal article" date="2008" name="Nature">
        <title>The genome of the model beetle and pest Tribolium castaneum.</title>
        <authorList>
            <consortium name="Tribolium Genome Sequencing Consortium"/>
            <person name="Richards S."/>
            <person name="Gibbs R.A."/>
            <person name="Weinstock G.M."/>
            <person name="Brown S.J."/>
            <person name="Denell R."/>
            <person name="Beeman R.W."/>
            <person name="Gibbs R."/>
            <person name="Beeman R.W."/>
            <person name="Brown S.J."/>
            <person name="Bucher G."/>
            <person name="Friedrich M."/>
            <person name="Grimmelikhuijzen C.J."/>
            <person name="Klingler M."/>
            <person name="Lorenzen M."/>
            <person name="Richards S."/>
            <person name="Roth S."/>
            <person name="Schroder R."/>
            <person name="Tautz D."/>
            <person name="Zdobnov E.M."/>
            <person name="Muzny D."/>
            <person name="Gibbs R.A."/>
            <person name="Weinstock G.M."/>
            <person name="Attaway T."/>
            <person name="Bell S."/>
            <person name="Buhay C.J."/>
            <person name="Chandrabose M.N."/>
            <person name="Chavez D."/>
            <person name="Clerk-Blankenburg K.P."/>
            <person name="Cree A."/>
            <person name="Dao M."/>
            <person name="Davis C."/>
            <person name="Chacko J."/>
            <person name="Dinh H."/>
            <person name="Dugan-Rocha S."/>
            <person name="Fowler G."/>
            <person name="Garner T.T."/>
            <person name="Garnes J."/>
            <person name="Gnirke A."/>
            <person name="Hawes A."/>
            <person name="Hernandez J."/>
            <person name="Hines S."/>
            <person name="Holder M."/>
            <person name="Hume J."/>
            <person name="Jhangiani S.N."/>
            <person name="Joshi V."/>
            <person name="Khan Z.M."/>
            <person name="Jackson L."/>
            <person name="Kovar C."/>
            <person name="Kowis A."/>
            <person name="Lee S."/>
            <person name="Lewis L.R."/>
            <person name="Margolis J."/>
            <person name="Morgan M."/>
            <person name="Nazareth L.V."/>
            <person name="Nguyen N."/>
            <person name="Okwuonu G."/>
            <person name="Parker D."/>
            <person name="Richards S."/>
            <person name="Ruiz S.J."/>
            <person name="Santibanez J."/>
            <person name="Savard J."/>
            <person name="Scherer S.E."/>
            <person name="Schneider B."/>
            <person name="Sodergren E."/>
            <person name="Tautz D."/>
            <person name="Vattahil S."/>
            <person name="Villasana D."/>
            <person name="White C.S."/>
            <person name="Wright R."/>
            <person name="Park Y."/>
            <person name="Beeman R.W."/>
            <person name="Lord J."/>
            <person name="Oppert B."/>
            <person name="Lorenzen M."/>
            <person name="Brown S."/>
            <person name="Wang L."/>
            <person name="Savard J."/>
            <person name="Tautz D."/>
            <person name="Richards S."/>
            <person name="Weinstock G."/>
            <person name="Gibbs R.A."/>
            <person name="Liu Y."/>
            <person name="Worley K."/>
            <person name="Weinstock G."/>
            <person name="Elsik C.G."/>
            <person name="Reese J.T."/>
            <person name="Elhaik E."/>
            <person name="Landan G."/>
            <person name="Graur D."/>
            <person name="Arensburger P."/>
            <person name="Atkinson P."/>
            <person name="Beeman R.W."/>
            <person name="Beidler J."/>
            <person name="Brown S.J."/>
            <person name="Demuth J.P."/>
            <person name="Drury D.W."/>
            <person name="Du Y.Z."/>
            <person name="Fujiwara H."/>
            <person name="Lorenzen M."/>
            <person name="Maselli V."/>
            <person name="Osanai M."/>
            <person name="Park Y."/>
            <person name="Robertson H.M."/>
            <person name="Tu Z."/>
            <person name="Wang J.J."/>
            <person name="Wang S."/>
            <person name="Richards S."/>
            <person name="Song H."/>
            <person name="Zhang L."/>
            <person name="Sodergren E."/>
            <person name="Werner D."/>
            <person name="Stanke M."/>
            <person name="Morgenstern B."/>
            <person name="Solovyev V."/>
            <person name="Kosarev P."/>
            <person name="Brown G."/>
            <person name="Chen H.C."/>
            <person name="Ermolaeva O."/>
            <person name="Hlavina W."/>
            <person name="Kapustin Y."/>
            <person name="Kiryutin B."/>
            <person name="Kitts P."/>
            <person name="Maglott D."/>
            <person name="Pruitt K."/>
            <person name="Sapojnikov V."/>
            <person name="Souvorov A."/>
            <person name="Mackey A.J."/>
            <person name="Waterhouse R.M."/>
            <person name="Wyder S."/>
            <person name="Zdobnov E.M."/>
            <person name="Zdobnov E.M."/>
            <person name="Wyder S."/>
            <person name="Kriventseva E.V."/>
            <person name="Kadowaki T."/>
            <person name="Bork P."/>
            <person name="Aranda M."/>
            <person name="Bao R."/>
            <person name="Beermann A."/>
            <person name="Berns N."/>
            <person name="Bolognesi R."/>
            <person name="Bonneton F."/>
            <person name="Bopp D."/>
            <person name="Brown S.J."/>
            <person name="Bucher G."/>
            <person name="Butts T."/>
            <person name="Chaumot A."/>
            <person name="Denell R.E."/>
            <person name="Ferrier D.E."/>
            <person name="Friedrich M."/>
            <person name="Gordon C.M."/>
            <person name="Jindra M."/>
            <person name="Klingler M."/>
            <person name="Lan Q."/>
            <person name="Lattorff H.M."/>
            <person name="Laudet V."/>
            <person name="von Levetsow C."/>
            <person name="Liu Z."/>
            <person name="Lutz R."/>
            <person name="Lynch J.A."/>
            <person name="da Fonseca R.N."/>
            <person name="Posnien N."/>
            <person name="Reuter R."/>
            <person name="Roth S."/>
            <person name="Savard J."/>
            <person name="Schinko J.B."/>
            <person name="Schmitt C."/>
            <person name="Schoppmeier M."/>
            <person name="Schroder R."/>
            <person name="Shippy T.D."/>
            <person name="Simonnet F."/>
            <person name="Marques-Souza H."/>
            <person name="Tautz D."/>
            <person name="Tomoyasu Y."/>
            <person name="Trauner J."/>
            <person name="Van der Zee M."/>
            <person name="Vervoort M."/>
            <person name="Wittkopp N."/>
            <person name="Wimmer E.A."/>
            <person name="Yang X."/>
            <person name="Jones A.K."/>
            <person name="Sattelle D.B."/>
            <person name="Ebert P.R."/>
            <person name="Nelson D."/>
            <person name="Scott J.G."/>
            <person name="Beeman R.W."/>
            <person name="Muthukrishnan S."/>
            <person name="Kramer K.J."/>
            <person name="Arakane Y."/>
            <person name="Beeman R.W."/>
            <person name="Zhu Q."/>
            <person name="Hogenkamp D."/>
            <person name="Dixit R."/>
            <person name="Oppert B."/>
            <person name="Jiang H."/>
            <person name="Zou Z."/>
            <person name="Marshall J."/>
            <person name="Elpidina E."/>
            <person name="Vinokurov K."/>
            <person name="Oppert C."/>
            <person name="Zou Z."/>
            <person name="Evans J."/>
            <person name="Lu Z."/>
            <person name="Zhao P."/>
            <person name="Sumathipala N."/>
            <person name="Altincicek B."/>
            <person name="Vilcinskas A."/>
            <person name="Williams M."/>
            <person name="Hultmark D."/>
            <person name="Hetru C."/>
            <person name="Jiang H."/>
            <person name="Grimmelikhuijzen C.J."/>
            <person name="Hauser F."/>
            <person name="Cazzamali G."/>
            <person name="Williamson M."/>
            <person name="Park Y."/>
            <person name="Li B."/>
            <person name="Tanaka Y."/>
            <person name="Predel R."/>
            <person name="Neupert S."/>
            <person name="Schachtner J."/>
            <person name="Verleyen P."/>
            <person name="Raible F."/>
            <person name="Bork P."/>
            <person name="Friedrich M."/>
            <person name="Walden K.K."/>
            <person name="Robertson H.M."/>
            <person name="Angeli S."/>
            <person name="Foret S."/>
            <person name="Bucher G."/>
            <person name="Schuetz S."/>
            <person name="Maleszka R."/>
            <person name="Wimmer E.A."/>
            <person name="Beeman R.W."/>
            <person name="Lorenzen M."/>
            <person name="Tomoyasu Y."/>
            <person name="Miller S.C."/>
            <person name="Grossmann D."/>
            <person name="Bucher G."/>
        </authorList>
    </citation>
    <scope>NUCLEOTIDE SEQUENCE [LARGE SCALE GENOMIC DNA]</scope>
    <source>
        <strain evidence="5 6">Georgia GA2</strain>
    </source>
</reference>
<feature type="chain" id="PRO_5007310697" evidence="3">
    <location>
        <begin position="21"/>
        <end position="270"/>
    </location>
</feature>
<sequence length="270" mass="31495">MSHRLLVLFFIIATIGGTLGYQNWRRDRQPKIVGDKIPLNAIMPNRRKMQRKIVQYHNYFRTKVVPRAANMLRMRWHKGAARAAQKWSRKCFVLTHDNITGRHIENYGACGQNIFIASDKVPWLFAIKTWYLEKDNFTFGSRKNDLMIVGHYTQMVWASTHEVGCGLSKCYLKSSGKTFYNYICNYCPIGNQPGQLGRPYRRGRPCSLCRNNCFARKLCTNSCHVADLWANCKELYKVWPQWLCDTTSVKGQERKKHCRATCTCKNKIHD</sequence>
<proteinExistence type="predicted"/>
<dbReference type="EMBL" id="KQ971343">
    <property type="protein sequence ID" value="EFA04768.2"/>
    <property type="molecule type" value="Genomic_DNA"/>
</dbReference>